<protein>
    <submittedName>
        <fullName evidence="1">Uncharacterized protein</fullName>
    </submittedName>
</protein>
<dbReference type="Proteomes" id="UP001632038">
    <property type="component" value="Unassembled WGS sequence"/>
</dbReference>
<dbReference type="EMBL" id="JAVIJP010000005">
    <property type="protein sequence ID" value="KAL3654139.1"/>
    <property type="molecule type" value="Genomic_DNA"/>
</dbReference>
<organism evidence="1 2">
    <name type="scientific">Castilleja foliolosa</name>
    <dbReference type="NCBI Taxonomy" id="1961234"/>
    <lineage>
        <taxon>Eukaryota</taxon>
        <taxon>Viridiplantae</taxon>
        <taxon>Streptophyta</taxon>
        <taxon>Embryophyta</taxon>
        <taxon>Tracheophyta</taxon>
        <taxon>Spermatophyta</taxon>
        <taxon>Magnoliopsida</taxon>
        <taxon>eudicotyledons</taxon>
        <taxon>Gunneridae</taxon>
        <taxon>Pentapetalae</taxon>
        <taxon>asterids</taxon>
        <taxon>lamiids</taxon>
        <taxon>Lamiales</taxon>
        <taxon>Orobanchaceae</taxon>
        <taxon>Pedicularideae</taxon>
        <taxon>Castillejinae</taxon>
        <taxon>Castilleja</taxon>
    </lineage>
</organism>
<accession>A0ABD3EM51</accession>
<evidence type="ECO:0000313" key="2">
    <source>
        <dbReference type="Proteomes" id="UP001632038"/>
    </source>
</evidence>
<evidence type="ECO:0000313" key="1">
    <source>
        <dbReference type="EMBL" id="KAL3654139.1"/>
    </source>
</evidence>
<sequence>MVSNAVMFVVAMYMNNCPKHISTRASRFDGGDADKYVARSLGRISFQPLLENHLFGLLLPLCCRFSRNRGVNGFKQIFERNILLEMVKIVKKKVVYIIPLFADNVECWN</sequence>
<dbReference type="AlphaFoldDB" id="A0ABD3EM51"/>
<proteinExistence type="predicted"/>
<gene>
    <name evidence="1" type="ORF">CASFOL_003820</name>
</gene>
<reference evidence="2" key="1">
    <citation type="journal article" date="2024" name="IScience">
        <title>Strigolactones Initiate the Formation of Haustorium-like Structures in Castilleja.</title>
        <authorList>
            <person name="Buerger M."/>
            <person name="Peterson D."/>
            <person name="Chory J."/>
        </authorList>
    </citation>
    <scope>NUCLEOTIDE SEQUENCE [LARGE SCALE GENOMIC DNA]</scope>
</reference>
<comment type="caution">
    <text evidence="1">The sequence shown here is derived from an EMBL/GenBank/DDBJ whole genome shotgun (WGS) entry which is preliminary data.</text>
</comment>
<keyword evidence="2" id="KW-1185">Reference proteome</keyword>
<name>A0ABD3EM51_9LAMI</name>